<evidence type="ECO:0000313" key="9">
    <source>
        <dbReference type="Proteomes" id="UP000002020"/>
    </source>
</evidence>
<gene>
    <name evidence="8" type="primary">norM</name>
    <name evidence="8" type="ordered locus">ATP_00107</name>
</gene>
<dbReference type="Pfam" id="PF01554">
    <property type="entry name" value="MatE"/>
    <property type="match status" value="1"/>
</dbReference>
<dbReference type="InterPro" id="IPR052031">
    <property type="entry name" value="Membrane_Transporter-Flippase"/>
</dbReference>
<feature type="transmembrane region" description="Helical" evidence="7">
    <location>
        <begin position="148"/>
        <end position="170"/>
    </location>
</feature>
<reference evidence="8 9" key="1">
    <citation type="journal article" date="2008" name="BMC Genomics">
        <title>The linear chromosome of the plant-pathogenic mycoplasma 'Candidatus Phytoplasma mali'.</title>
        <authorList>
            <person name="Kube M."/>
            <person name="Schneider B."/>
            <person name="Kuhl H."/>
            <person name="Dandekar T."/>
            <person name="Heitmann K."/>
            <person name="Migdoll A.M."/>
            <person name="Reinhardt R."/>
            <person name="Seemueller E."/>
        </authorList>
    </citation>
    <scope>NUCLEOTIDE SEQUENCE [LARGE SCALE GENOMIC DNA]</scope>
    <source>
        <strain evidence="8 9">AT</strain>
    </source>
</reference>
<dbReference type="GO" id="GO:0042910">
    <property type="term" value="F:xenobiotic transmembrane transporter activity"/>
    <property type="evidence" value="ECO:0007669"/>
    <property type="project" value="InterPro"/>
</dbReference>
<feature type="transmembrane region" description="Helical" evidence="7">
    <location>
        <begin position="177"/>
        <end position="200"/>
    </location>
</feature>
<evidence type="ECO:0000256" key="3">
    <source>
        <dbReference type="ARBA" id="ARBA00022475"/>
    </source>
</evidence>
<dbReference type="KEGG" id="pml:ATP_00107"/>
<dbReference type="STRING" id="37692.ATP_00107"/>
<evidence type="ECO:0000313" key="8">
    <source>
        <dbReference type="EMBL" id="CAP18294.1"/>
    </source>
</evidence>
<dbReference type="InterPro" id="IPR002528">
    <property type="entry name" value="MATE_fam"/>
</dbReference>
<keyword evidence="9" id="KW-1185">Reference proteome</keyword>
<proteinExistence type="predicted"/>
<feature type="transmembrane region" description="Helical" evidence="7">
    <location>
        <begin position="206"/>
        <end position="233"/>
    </location>
</feature>
<evidence type="ECO:0000256" key="5">
    <source>
        <dbReference type="ARBA" id="ARBA00022989"/>
    </source>
</evidence>
<dbReference type="EMBL" id="CU469464">
    <property type="protein sequence ID" value="CAP18294.1"/>
    <property type="molecule type" value="Genomic_DNA"/>
</dbReference>
<dbReference type="GO" id="GO:0005886">
    <property type="term" value="C:plasma membrane"/>
    <property type="evidence" value="ECO:0007669"/>
    <property type="project" value="UniProtKB-SubCell"/>
</dbReference>
<evidence type="ECO:0000256" key="7">
    <source>
        <dbReference type="SAM" id="Phobius"/>
    </source>
</evidence>
<dbReference type="Proteomes" id="UP000002020">
    <property type="component" value="Chromosome"/>
</dbReference>
<evidence type="ECO:0000256" key="6">
    <source>
        <dbReference type="ARBA" id="ARBA00023136"/>
    </source>
</evidence>
<keyword evidence="4 7" id="KW-0812">Transmembrane</keyword>
<feature type="transmembrane region" description="Helical" evidence="7">
    <location>
        <begin position="72"/>
        <end position="89"/>
    </location>
</feature>
<keyword evidence="3" id="KW-1003">Cell membrane</keyword>
<dbReference type="PANTHER" id="PTHR43549:SF2">
    <property type="entry name" value="MULTIDRUG RESISTANCE PROTEIN NORM-RELATED"/>
    <property type="match status" value="1"/>
</dbReference>
<evidence type="ECO:0000256" key="1">
    <source>
        <dbReference type="ARBA" id="ARBA00004651"/>
    </source>
</evidence>
<keyword evidence="5 7" id="KW-1133">Transmembrane helix</keyword>
<organism evidence="9">
    <name type="scientific">Phytoplasma mali (strain AT)</name>
    <dbReference type="NCBI Taxonomy" id="482235"/>
    <lineage>
        <taxon>Bacteria</taxon>
        <taxon>Bacillati</taxon>
        <taxon>Mycoplasmatota</taxon>
        <taxon>Mollicutes</taxon>
        <taxon>Acholeplasmatales</taxon>
        <taxon>Acholeplasmataceae</taxon>
        <taxon>Candidatus Phytoplasma</taxon>
        <taxon>16SrX (Apple proliferation group)</taxon>
    </lineage>
</organism>
<feature type="transmembrane region" description="Helical" evidence="7">
    <location>
        <begin position="390"/>
        <end position="411"/>
    </location>
</feature>
<keyword evidence="2" id="KW-0813">Transport</keyword>
<dbReference type="HOGENOM" id="CLU_512714_0_0_14"/>
<dbReference type="PANTHER" id="PTHR43549">
    <property type="entry name" value="MULTIDRUG RESISTANCE PROTEIN YPNP-RELATED"/>
    <property type="match status" value="1"/>
</dbReference>
<dbReference type="eggNOG" id="COG0534">
    <property type="taxonomic scope" value="Bacteria"/>
</dbReference>
<keyword evidence="6 7" id="KW-0472">Membrane</keyword>
<name>B3R0D0_PHYMT</name>
<feature type="transmembrane region" description="Helical" evidence="7">
    <location>
        <begin position="469"/>
        <end position="489"/>
    </location>
</feature>
<dbReference type="AlphaFoldDB" id="B3R0D0"/>
<dbReference type="GO" id="GO:0015297">
    <property type="term" value="F:antiporter activity"/>
    <property type="evidence" value="ECO:0007669"/>
    <property type="project" value="InterPro"/>
</dbReference>
<accession>B3R0D0</accession>
<sequence length="503" mass="57788">MTDITLVEKNKRKMILEGNLLKIILILAIPIALTNIVFNLLPSQIDTLTAISKQKTNKITDILPILTSIKQIFFYFGVCLAIASTVVIGREYGKGNYSKVYILIKNTLKMVIFASCFLAFLGIFFKSIILSYITHNETLGSDMKEISGYYYCLMFSGILMSINSVFLGLLRIKGNIRIIYFSNFLFLIFKIGFNYLFIFLKDTDLAMFHLGLSTIFAMTISNLLLLFKLMILFKIDKNNKKLIDLETKDSVREQLSYLKKIFKIFYPIFLSKFIYELGKLIILLIIGRPDFYAPGSLTTISVADFIAGFGLQFGFSLEESSILIISANLGNKNILRSLKCIYLSIIINFVFGLIYTFFAFFYGVSLLSFFNNFIFSNHSSRNYMQNAAQLNFFVLFSCISGFFTVVVQGILLKSFVAFKKPNLDMYFNFCRILIRIPLILLFRRTDISNCLLVVPPLGWNSSENGWKGYGFINFFSNLILLFFIIYLFFKFVKKLKKTDINNN</sequence>
<feature type="transmembrane region" description="Helical" evidence="7">
    <location>
        <begin position="341"/>
        <end position="370"/>
    </location>
</feature>
<comment type="subcellular location">
    <subcellularLocation>
        <location evidence="1">Cell membrane</location>
        <topology evidence="1">Multi-pass membrane protein</topology>
    </subcellularLocation>
</comment>
<evidence type="ECO:0000256" key="4">
    <source>
        <dbReference type="ARBA" id="ARBA00022692"/>
    </source>
</evidence>
<evidence type="ECO:0000256" key="2">
    <source>
        <dbReference type="ARBA" id="ARBA00022448"/>
    </source>
</evidence>
<feature type="transmembrane region" description="Helical" evidence="7">
    <location>
        <begin position="264"/>
        <end position="286"/>
    </location>
</feature>
<protein>
    <submittedName>
        <fullName evidence="8">Na+-driven multidrug efflux pump</fullName>
    </submittedName>
</protein>
<feature type="transmembrane region" description="Helical" evidence="7">
    <location>
        <begin position="110"/>
        <end position="133"/>
    </location>
</feature>
<feature type="transmembrane region" description="Helical" evidence="7">
    <location>
        <begin position="20"/>
        <end position="41"/>
    </location>
</feature>